<comment type="caution">
    <text evidence="2">The sequence shown here is derived from an EMBL/GenBank/DDBJ whole genome shotgun (WGS) entry which is preliminary data.</text>
</comment>
<dbReference type="PRINTS" id="PR00111">
    <property type="entry name" value="ABHYDROLASE"/>
</dbReference>
<evidence type="ECO:0000313" key="2">
    <source>
        <dbReference type="EMBL" id="ETX06293.1"/>
    </source>
</evidence>
<dbReference type="GO" id="GO:0003824">
    <property type="term" value="F:catalytic activity"/>
    <property type="evidence" value="ECO:0007669"/>
    <property type="project" value="InterPro"/>
</dbReference>
<protein>
    <recommendedName>
        <fullName evidence="1">AB hydrolase-1 domain-containing protein</fullName>
    </recommendedName>
</protein>
<gene>
    <name evidence="2" type="ORF">ETSY2_18025</name>
</gene>
<dbReference type="PRINTS" id="PR00412">
    <property type="entry name" value="EPOXHYDRLASE"/>
</dbReference>
<sequence length="233" mass="26189">MPFHHELLNRFSVVAPAHPGCAQSDERDDIDIIDDVVFHYVELFDALELERFSLVGSGVGGWIAAEMAVRYPERVIALVLIGATGLYVPGVPISDLFWYAQPDDGVAYNGLRHLLFAHADTPIGCELFPDSREDLDLELRRFTMFRFANTIGFKPPYLYNRKLRGRLRRYRGPSLVLWGAEDHLVPLAHAEAYATTLPRAHLELLDGVGHSVVAEQPTEALQRVQTFLLGQKP</sequence>
<reference evidence="2 3" key="1">
    <citation type="journal article" date="2014" name="Nature">
        <title>An environmental bacterial taxon with a large and distinct metabolic repertoire.</title>
        <authorList>
            <person name="Wilson M.C."/>
            <person name="Mori T."/>
            <person name="Ruckert C."/>
            <person name="Uria A.R."/>
            <person name="Helf M.J."/>
            <person name="Takada K."/>
            <person name="Gernert C."/>
            <person name="Steffens U.A."/>
            <person name="Heycke N."/>
            <person name="Schmitt S."/>
            <person name="Rinke C."/>
            <person name="Helfrich E.J."/>
            <person name="Brachmann A.O."/>
            <person name="Gurgui C."/>
            <person name="Wakimoto T."/>
            <person name="Kracht M."/>
            <person name="Crusemann M."/>
            <person name="Hentschel U."/>
            <person name="Abe I."/>
            <person name="Matsunaga S."/>
            <person name="Kalinowski J."/>
            <person name="Takeyama H."/>
            <person name="Piel J."/>
        </authorList>
    </citation>
    <scope>NUCLEOTIDE SEQUENCE [LARGE SCALE GENOMIC DNA]</scope>
    <source>
        <strain evidence="3">TSY2</strain>
    </source>
</reference>
<dbReference type="Gene3D" id="3.40.50.1820">
    <property type="entry name" value="alpha/beta hydrolase"/>
    <property type="match status" value="1"/>
</dbReference>
<dbReference type="SUPFAM" id="SSF53474">
    <property type="entry name" value="alpha/beta-Hydrolases"/>
    <property type="match status" value="1"/>
</dbReference>
<dbReference type="PANTHER" id="PTHR43798">
    <property type="entry name" value="MONOACYLGLYCEROL LIPASE"/>
    <property type="match status" value="1"/>
</dbReference>
<keyword evidence="3" id="KW-1185">Reference proteome</keyword>
<dbReference type="InterPro" id="IPR000073">
    <property type="entry name" value="AB_hydrolase_1"/>
</dbReference>
<dbReference type="InterPro" id="IPR029058">
    <property type="entry name" value="AB_hydrolase_fold"/>
</dbReference>
<dbReference type="AlphaFoldDB" id="W4M807"/>
<proteinExistence type="predicted"/>
<dbReference type="InterPro" id="IPR050266">
    <property type="entry name" value="AB_hydrolase_sf"/>
</dbReference>
<organism evidence="2 3">
    <name type="scientific">Candidatus Entotheonella gemina</name>
    <dbReference type="NCBI Taxonomy" id="1429439"/>
    <lineage>
        <taxon>Bacteria</taxon>
        <taxon>Pseudomonadati</taxon>
        <taxon>Nitrospinota/Tectimicrobiota group</taxon>
        <taxon>Candidatus Tectimicrobiota</taxon>
        <taxon>Candidatus Entotheonellia</taxon>
        <taxon>Candidatus Entotheonellales</taxon>
        <taxon>Candidatus Entotheonellaceae</taxon>
        <taxon>Candidatus Entotheonella</taxon>
    </lineage>
</organism>
<feature type="domain" description="AB hydrolase-1" evidence="1">
    <location>
        <begin position="9"/>
        <end position="215"/>
    </location>
</feature>
<dbReference type="Proteomes" id="UP000019140">
    <property type="component" value="Unassembled WGS sequence"/>
</dbReference>
<dbReference type="Pfam" id="PF00561">
    <property type="entry name" value="Abhydrolase_1"/>
    <property type="match status" value="1"/>
</dbReference>
<accession>W4M807</accession>
<name>W4M807_9BACT</name>
<dbReference type="InterPro" id="IPR000639">
    <property type="entry name" value="Epox_hydrolase-like"/>
</dbReference>
<dbReference type="EMBL" id="AZHX01000740">
    <property type="protein sequence ID" value="ETX06293.1"/>
    <property type="molecule type" value="Genomic_DNA"/>
</dbReference>
<dbReference type="HOGENOM" id="CLU_020336_13_6_7"/>
<evidence type="ECO:0000313" key="3">
    <source>
        <dbReference type="Proteomes" id="UP000019140"/>
    </source>
</evidence>
<evidence type="ECO:0000259" key="1">
    <source>
        <dbReference type="Pfam" id="PF00561"/>
    </source>
</evidence>